<name>A0A410H3A9_9GAMM</name>
<evidence type="ECO:0000313" key="1">
    <source>
        <dbReference type="EMBL" id="QAB15404.1"/>
    </source>
</evidence>
<protein>
    <recommendedName>
        <fullName evidence="3">Flagellar biosynthesis protein FlgE</fullName>
    </recommendedName>
</protein>
<gene>
    <name evidence="1" type="ORF">EPV75_06885</name>
</gene>
<evidence type="ECO:0008006" key="3">
    <source>
        <dbReference type="Google" id="ProtNLM"/>
    </source>
</evidence>
<reference evidence="1 2" key="1">
    <citation type="journal article" date="2018" name="Environ. Microbiol.">
        <title>Genomes of ubiquitous marine and hypersaline Hydrogenovibrio, Thiomicrorhabdus and Thiomicrospira spp. encode a diversity of mechanisms to sustain chemolithoautotrophy in heterogeneous environments.</title>
        <authorList>
            <person name="Scott K.M."/>
            <person name="Williams J."/>
            <person name="Porter C.M.B."/>
            <person name="Russel S."/>
            <person name="Harmer T.L."/>
            <person name="Paul J.H."/>
            <person name="Antonen K.M."/>
            <person name="Bridges M.K."/>
            <person name="Camper G.J."/>
            <person name="Campla C.K."/>
            <person name="Casella L.G."/>
            <person name="Chase E."/>
            <person name="Conrad J.W."/>
            <person name="Cruz M.C."/>
            <person name="Dunlap D.S."/>
            <person name="Duran L."/>
            <person name="Fahsbender E.M."/>
            <person name="Goldsmith D.B."/>
            <person name="Keeley R.F."/>
            <person name="Kondoff M.R."/>
            <person name="Kussy B.I."/>
            <person name="Lane M.K."/>
            <person name="Lawler S."/>
            <person name="Leigh B.A."/>
            <person name="Lewis C."/>
            <person name="Lostal L.M."/>
            <person name="Marking D."/>
            <person name="Mancera P.A."/>
            <person name="McClenthan E.C."/>
            <person name="McIntyre E.A."/>
            <person name="Mine J.A."/>
            <person name="Modi S."/>
            <person name="Moore B.D."/>
            <person name="Morgan W.A."/>
            <person name="Nelson K.M."/>
            <person name="Nguyen K.N."/>
            <person name="Ogburn N."/>
            <person name="Parrino D.G."/>
            <person name="Pedapudi A.D."/>
            <person name="Pelham R.P."/>
            <person name="Preece A.M."/>
            <person name="Rampersad E.A."/>
            <person name="Richardson J.C."/>
            <person name="Rodgers C.M."/>
            <person name="Schaffer B.L."/>
            <person name="Sheridan N.E."/>
            <person name="Solone M.R."/>
            <person name="Staley Z.R."/>
            <person name="Tabuchi M."/>
            <person name="Waide R.J."/>
            <person name="Wanjugi P.W."/>
            <person name="Young S."/>
            <person name="Clum A."/>
            <person name="Daum C."/>
            <person name="Huntemann M."/>
            <person name="Ivanova N."/>
            <person name="Kyrpides N."/>
            <person name="Mikhailova N."/>
            <person name="Palaniappan K."/>
            <person name="Pillay M."/>
            <person name="Reddy T.B.K."/>
            <person name="Shapiro N."/>
            <person name="Stamatis D."/>
            <person name="Varghese N."/>
            <person name="Woyke T."/>
            <person name="Boden R."/>
            <person name="Freyermuth S.K."/>
            <person name="Kerfeld C.A."/>
        </authorList>
    </citation>
    <scope>NUCLEOTIDE SEQUENCE [LARGE SCALE GENOMIC DNA]</scope>
    <source>
        <strain evidence="1 2">JR-2</strain>
    </source>
</reference>
<proteinExistence type="predicted"/>
<evidence type="ECO:0000313" key="2">
    <source>
        <dbReference type="Proteomes" id="UP000285478"/>
    </source>
</evidence>
<dbReference type="RefSeq" id="WP_029938155.1">
    <property type="nucleotide sequence ID" value="NZ_CP035033.1"/>
</dbReference>
<dbReference type="Proteomes" id="UP000285478">
    <property type="component" value="Chromosome"/>
</dbReference>
<dbReference type="EMBL" id="CP035033">
    <property type="protein sequence ID" value="QAB15404.1"/>
    <property type="molecule type" value="Genomic_DNA"/>
</dbReference>
<keyword evidence="2" id="KW-1185">Reference proteome</keyword>
<organism evidence="1 2">
    <name type="scientific">Hydrogenovibrio thermophilus</name>
    <dbReference type="NCBI Taxonomy" id="265883"/>
    <lineage>
        <taxon>Bacteria</taxon>
        <taxon>Pseudomonadati</taxon>
        <taxon>Pseudomonadota</taxon>
        <taxon>Gammaproteobacteria</taxon>
        <taxon>Thiotrichales</taxon>
        <taxon>Piscirickettsiaceae</taxon>
        <taxon>Hydrogenovibrio</taxon>
    </lineage>
</organism>
<sequence length="73" mass="7827">MDISTSANAYAYQGIQNGFNQLDNTSAKLADMNNPSKNESLVDLKQSETQVQSSAKALKTGNDMLGTIIDIMA</sequence>
<dbReference type="KEGG" id="htr:EPV75_06885"/>
<accession>A0A410H3A9</accession>
<dbReference type="AlphaFoldDB" id="A0A410H3A9"/>